<name>A0A7W8M777_9FIRM</name>
<protein>
    <submittedName>
        <fullName evidence="1">Uncharacterized protein</fullName>
    </submittedName>
</protein>
<reference evidence="1 2" key="1">
    <citation type="submission" date="2020-08" db="EMBL/GenBank/DDBJ databases">
        <title>Genomic Encyclopedia of Type Strains, Phase IV (KMG-IV): sequencing the most valuable type-strain genomes for metagenomic binning, comparative biology and taxonomic classification.</title>
        <authorList>
            <person name="Goeker M."/>
        </authorList>
    </citation>
    <scope>NUCLEOTIDE SEQUENCE [LARGE SCALE GENOMIC DNA]</scope>
    <source>
        <strain evidence="1 2">DSM 106146</strain>
    </source>
</reference>
<gene>
    <name evidence="1" type="ORF">HNP82_003549</name>
</gene>
<organism evidence="1 2">
    <name type="scientific">Catenibacillus scindens</name>
    <dbReference type="NCBI Taxonomy" id="673271"/>
    <lineage>
        <taxon>Bacteria</taxon>
        <taxon>Bacillati</taxon>
        <taxon>Bacillota</taxon>
        <taxon>Clostridia</taxon>
        <taxon>Lachnospirales</taxon>
        <taxon>Lachnospiraceae</taxon>
        <taxon>Catenibacillus</taxon>
    </lineage>
</organism>
<dbReference type="Proteomes" id="UP000543642">
    <property type="component" value="Unassembled WGS sequence"/>
</dbReference>
<evidence type="ECO:0000313" key="1">
    <source>
        <dbReference type="EMBL" id="MBB5266392.1"/>
    </source>
</evidence>
<evidence type="ECO:0000313" key="2">
    <source>
        <dbReference type="Proteomes" id="UP000543642"/>
    </source>
</evidence>
<dbReference type="AlphaFoldDB" id="A0A7W8M777"/>
<keyword evidence="2" id="KW-1185">Reference proteome</keyword>
<dbReference type="EMBL" id="JACHFW010000034">
    <property type="protein sequence ID" value="MBB5266392.1"/>
    <property type="molecule type" value="Genomic_DNA"/>
</dbReference>
<dbReference type="RefSeq" id="WP_183776784.1">
    <property type="nucleotide sequence ID" value="NZ_JACHFW010000034.1"/>
</dbReference>
<comment type="caution">
    <text evidence="1">The sequence shown here is derived from an EMBL/GenBank/DDBJ whole genome shotgun (WGS) entry which is preliminary data.</text>
</comment>
<accession>A0A7W8M777</accession>
<sequence length="139" mass="16019">MPVCYITLSENSPKLNDQQMKQVRKIIAKGLDSNSRKLDETHIAMRQQYGKRECMLGDIEIDIFSQLYLRRLFSRDKRANFISKHISSYLGCCCATWINMGFVGYSRVATSGDTFYSDSDNPFIRGIQKMRGISTKQKI</sequence>
<proteinExistence type="predicted"/>